<dbReference type="AlphaFoldDB" id="A0A6I6JGW9"/>
<evidence type="ECO:0000313" key="1">
    <source>
        <dbReference type="EMBL" id="QGY41421.1"/>
    </source>
</evidence>
<protein>
    <submittedName>
        <fullName evidence="1">Uncharacterized protein</fullName>
    </submittedName>
</protein>
<keyword evidence="2" id="KW-1185">Reference proteome</keyword>
<gene>
    <name evidence="1" type="ORF">GM415_15280</name>
</gene>
<dbReference type="KEGG" id="psel:GM415_15280"/>
<reference evidence="1 2" key="1">
    <citation type="submission" date="2019-11" db="EMBL/GenBank/DDBJ databases">
        <authorList>
            <person name="Zheng R.K."/>
            <person name="Sun C.M."/>
        </authorList>
    </citation>
    <scope>NUCLEOTIDE SEQUENCE [LARGE SCALE GENOMIC DNA]</scope>
    <source>
        <strain evidence="1 2">SRB007</strain>
    </source>
</reference>
<proteinExistence type="predicted"/>
<dbReference type="RefSeq" id="WP_158949684.1">
    <property type="nucleotide sequence ID" value="NZ_CP046400.1"/>
</dbReference>
<dbReference type="EMBL" id="CP046400">
    <property type="protein sequence ID" value="QGY41421.1"/>
    <property type="molecule type" value="Genomic_DNA"/>
</dbReference>
<evidence type="ECO:0000313" key="2">
    <source>
        <dbReference type="Proteomes" id="UP000428328"/>
    </source>
</evidence>
<dbReference type="Proteomes" id="UP000428328">
    <property type="component" value="Chromosome"/>
</dbReference>
<name>A0A6I6JGW9_9BACT</name>
<sequence>MEISRKDVVLDDAIFSELVRVGSIAQCSMFDIFAGIRIYLEENGEVVAEFLPDDGTLHYVTFRLCEWSPAEEAPAKIVRAYEAALRKADCGGGVYDIFTGQKINTPKRKGELGEKLRRRIEAQ</sequence>
<accession>A0A6I6JGW9</accession>
<organism evidence="1 2">
    <name type="scientific">Pseudodesulfovibrio cashew</name>
    <dbReference type="NCBI Taxonomy" id="2678688"/>
    <lineage>
        <taxon>Bacteria</taxon>
        <taxon>Pseudomonadati</taxon>
        <taxon>Thermodesulfobacteriota</taxon>
        <taxon>Desulfovibrionia</taxon>
        <taxon>Desulfovibrionales</taxon>
        <taxon>Desulfovibrionaceae</taxon>
    </lineage>
</organism>